<accession>A0AAV3XHE1</accession>
<gene>
    <name evidence="4" type="ORF">MiSe_36670</name>
</gene>
<reference evidence="4" key="1">
    <citation type="submission" date="2019-10" db="EMBL/GenBank/DDBJ databases">
        <title>Draft genome sequece of Microseira wollei NIES-4236.</title>
        <authorList>
            <person name="Yamaguchi H."/>
            <person name="Suzuki S."/>
            <person name="Kawachi M."/>
        </authorList>
    </citation>
    <scope>NUCLEOTIDE SEQUENCE</scope>
    <source>
        <strain evidence="4">NIES-4236</strain>
    </source>
</reference>
<evidence type="ECO:0008006" key="6">
    <source>
        <dbReference type="Google" id="ProtNLM"/>
    </source>
</evidence>
<keyword evidence="1" id="KW-0472">Membrane</keyword>
<dbReference type="AlphaFoldDB" id="A0AAV3XHE1"/>
<dbReference type="InterPro" id="IPR056338">
    <property type="entry name" value="Cap15-like_TM"/>
</dbReference>
<sequence>MHTYATDASERESTPIWLAFIAVVAALSLSSALKIMKLEVPWWVDAPSVMGFYGLIYQWFDKCLWFQKFSFVSFSAIPNLQGTWVGTIHSSYGSGTDVPNVVLYIRQTWTHINVRLVTHNSSSYSIMAAVNTYESSEPCLKYEYMNEPSALSVNTMNAHRGTANLQLSSDGNELAGDYFTGRGRQNLGTMEFKLISRKYLKRADAINRAAPLLRPKP</sequence>
<evidence type="ECO:0000313" key="5">
    <source>
        <dbReference type="Proteomes" id="UP001050975"/>
    </source>
</evidence>
<dbReference type="Pfam" id="PF23471">
    <property type="entry name" value="Cap15_TM"/>
    <property type="match status" value="1"/>
</dbReference>
<keyword evidence="1" id="KW-1133">Transmembrane helix</keyword>
<evidence type="ECO:0000259" key="2">
    <source>
        <dbReference type="Pfam" id="PF18153"/>
    </source>
</evidence>
<feature type="transmembrane region" description="Helical" evidence="1">
    <location>
        <begin position="16"/>
        <end position="35"/>
    </location>
</feature>
<feature type="domain" description="Cap1-like TM helices" evidence="3">
    <location>
        <begin position="15"/>
        <end position="65"/>
    </location>
</feature>
<feature type="transmembrane region" description="Helical" evidence="1">
    <location>
        <begin position="42"/>
        <end position="60"/>
    </location>
</feature>
<evidence type="ECO:0000313" key="4">
    <source>
        <dbReference type="EMBL" id="GET38907.1"/>
    </source>
</evidence>
<proteinExistence type="predicted"/>
<evidence type="ECO:0000259" key="3">
    <source>
        <dbReference type="Pfam" id="PF23471"/>
    </source>
</evidence>
<dbReference type="EMBL" id="BLAY01000054">
    <property type="protein sequence ID" value="GET38907.1"/>
    <property type="molecule type" value="Genomic_DNA"/>
</dbReference>
<keyword evidence="1" id="KW-0812">Transmembrane</keyword>
<keyword evidence="5" id="KW-1185">Reference proteome</keyword>
<comment type="caution">
    <text evidence="4">The sequence shown here is derived from an EMBL/GenBank/DDBJ whole genome shotgun (WGS) entry which is preliminary data.</text>
</comment>
<name>A0AAV3XHE1_9CYAN</name>
<dbReference type="Pfam" id="PF18153">
    <property type="entry name" value="Cap15_CD_rec"/>
    <property type="match status" value="1"/>
</dbReference>
<dbReference type="RefSeq" id="WP_226583486.1">
    <property type="nucleotide sequence ID" value="NZ_BLAY01000054.1"/>
</dbReference>
<dbReference type="Proteomes" id="UP001050975">
    <property type="component" value="Unassembled WGS sequence"/>
</dbReference>
<evidence type="ECO:0000256" key="1">
    <source>
        <dbReference type="SAM" id="Phobius"/>
    </source>
</evidence>
<feature type="domain" description="CD-NTase-associated protein 15" evidence="2">
    <location>
        <begin position="76"/>
        <end position="193"/>
    </location>
</feature>
<protein>
    <recommendedName>
        <fullName evidence="6">SMODS-associating 2TM beta-strand rich effector domain-containing protein</fullName>
    </recommendedName>
</protein>
<dbReference type="InterPro" id="IPR041208">
    <property type="entry name" value="Cap15"/>
</dbReference>
<organism evidence="4 5">
    <name type="scientific">Microseira wollei NIES-4236</name>
    <dbReference type="NCBI Taxonomy" id="2530354"/>
    <lineage>
        <taxon>Bacteria</taxon>
        <taxon>Bacillati</taxon>
        <taxon>Cyanobacteriota</taxon>
        <taxon>Cyanophyceae</taxon>
        <taxon>Oscillatoriophycideae</taxon>
        <taxon>Aerosakkonematales</taxon>
        <taxon>Aerosakkonemataceae</taxon>
        <taxon>Microseira</taxon>
    </lineage>
</organism>